<dbReference type="VEuPathDB" id="MicrosporidiaDB:NCER_101942"/>
<evidence type="ECO:0000313" key="4">
    <source>
        <dbReference type="Proteomes" id="UP000034350"/>
    </source>
</evidence>
<dbReference type="Pfam" id="PF00076">
    <property type="entry name" value="RRM_1"/>
    <property type="match status" value="2"/>
</dbReference>
<reference evidence="3 4" key="1">
    <citation type="journal article" date="2015" name="Environ. Microbiol.">
        <title>Genome analyses suggest the presence of polyploidy and recent human-driven expansions in eight global populations of the honeybee pathogen Nosema ceranae.</title>
        <authorList>
            <person name="Pelin A."/>
            <person name="Selman M."/>
            <person name="Aris-Brosou S."/>
            <person name="Farinelli L."/>
            <person name="Corradi N."/>
        </authorList>
    </citation>
    <scope>NUCLEOTIDE SEQUENCE [LARGE SCALE GENOMIC DNA]</scope>
    <source>
        <strain evidence="3 4">PA08 1199</strain>
    </source>
</reference>
<name>A0A0F9WCZ0_9MICR</name>
<dbReference type="AlphaFoldDB" id="A0A0F9WCZ0"/>
<protein>
    <submittedName>
        <fullName evidence="3">Rna-binding domain-containing protein</fullName>
    </submittedName>
</protein>
<dbReference type="EMBL" id="JPQZ01000051">
    <property type="protein sequence ID" value="KKO74690.1"/>
    <property type="molecule type" value="Genomic_DNA"/>
</dbReference>
<sequence length="277" mass="32986">MIHTSYCLFFLITYSNFLKLKIFYPKIMKKNKKEITTNVNINKDTILHFNSKIEGKKIKKRKFDDEKTEKKISKSDSLADEASCNIKKNKHTKKVVNNNLTEYTPYDKNIIIVSNLSFKETENSIKECFKKYGAIERVQLTYSKDKKFIGKAIIIFKHPVFINEDIKLNYKILRIERMKNKTVNDKRIFISRLNKNLTILQLRNILKKFNIKPKDIRMRFEIETKRNIGYCHVTYSSALEAKAFEKKWNLFKHDLGVETFYEYAQEKVSKHKKNKAL</sequence>
<dbReference type="InterPro" id="IPR012677">
    <property type="entry name" value="Nucleotide-bd_a/b_plait_sf"/>
</dbReference>
<evidence type="ECO:0000256" key="1">
    <source>
        <dbReference type="PROSITE-ProRule" id="PRU00176"/>
    </source>
</evidence>
<dbReference type="CDD" id="cd00590">
    <property type="entry name" value="RRM_SF"/>
    <property type="match status" value="2"/>
</dbReference>
<dbReference type="PROSITE" id="PS50102">
    <property type="entry name" value="RRM"/>
    <property type="match status" value="1"/>
</dbReference>
<dbReference type="SUPFAM" id="SSF54928">
    <property type="entry name" value="RNA-binding domain, RBD"/>
    <property type="match status" value="1"/>
</dbReference>
<dbReference type="VEuPathDB" id="MicrosporidiaDB:AAJ76_5100027495"/>
<dbReference type="InterPro" id="IPR000504">
    <property type="entry name" value="RRM_dom"/>
</dbReference>
<dbReference type="Proteomes" id="UP000034350">
    <property type="component" value="Unassembled WGS sequence"/>
</dbReference>
<evidence type="ECO:0000313" key="3">
    <source>
        <dbReference type="EMBL" id="KKO74690.1"/>
    </source>
</evidence>
<dbReference type="InterPro" id="IPR035979">
    <property type="entry name" value="RBD_domain_sf"/>
</dbReference>
<keyword evidence="4" id="KW-1185">Reference proteome</keyword>
<accession>A0A0F9WCZ0</accession>
<organism evidence="3 4">
    <name type="scientific">Vairimorpha ceranae</name>
    <dbReference type="NCBI Taxonomy" id="40302"/>
    <lineage>
        <taxon>Eukaryota</taxon>
        <taxon>Fungi</taxon>
        <taxon>Fungi incertae sedis</taxon>
        <taxon>Microsporidia</taxon>
        <taxon>Nosematidae</taxon>
        <taxon>Vairimorpha</taxon>
    </lineage>
</organism>
<dbReference type="Gene3D" id="3.30.70.330">
    <property type="match status" value="2"/>
</dbReference>
<dbReference type="SMART" id="SM00360">
    <property type="entry name" value="RRM"/>
    <property type="match status" value="2"/>
</dbReference>
<dbReference type="VEuPathDB" id="MicrosporidiaDB:G9O61_00g021590"/>
<dbReference type="GO" id="GO:0003723">
    <property type="term" value="F:RNA binding"/>
    <property type="evidence" value="ECO:0007669"/>
    <property type="project" value="UniProtKB-UniRule"/>
</dbReference>
<comment type="caution">
    <text evidence="3">The sequence shown here is derived from an EMBL/GenBank/DDBJ whole genome shotgun (WGS) entry which is preliminary data.</text>
</comment>
<evidence type="ECO:0000259" key="2">
    <source>
        <dbReference type="PROSITE" id="PS50102"/>
    </source>
</evidence>
<dbReference type="OrthoDB" id="2196320at2759"/>
<proteinExistence type="predicted"/>
<dbReference type="RefSeq" id="XP_024330432.1">
    <property type="nucleotide sequence ID" value="XM_024475920.1"/>
</dbReference>
<keyword evidence="1" id="KW-0694">RNA-binding</keyword>
<feature type="domain" description="RRM" evidence="2">
    <location>
        <begin position="109"/>
        <end position="195"/>
    </location>
</feature>
<dbReference type="GeneID" id="36320868"/>
<gene>
    <name evidence="3" type="ORF">AAJ76_5100027495</name>
</gene>